<sequence>MSASDTPDRIGDLPKIGRPATRALAAAGLTSLADVAAAGSARLLALHGVGPRAIRILSEELEARGMEWGEGEPA</sequence>
<dbReference type="InterPro" id="IPR010995">
    <property type="entry name" value="DNA_repair_Rad51/TF_NusA_a-hlx"/>
</dbReference>
<dbReference type="Proteomes" id="UP000618733">
    <property type="component" value="Unassembled WGS sequence"/>
</dbReference>
<organism evidence="1 2">
    <name type="scientific">Leucobacter edaphi</name>
    <dbReference type="NCBI Taxonomy" id="2796472"/>
    <lineage>
        <taxon>Bacteria</taxon>
        <taxon>Bacillati</taxon>
        <taxon>Actinomycetota</taxon>
        <taxon>Actinomycetes</taxon>
        <taxon>Micrococcales</taxon>
        <taxon>Microbacteriaceae</taxon>
        <taxon>Leucobacter</taxon>
    </lineage>
</organism>
<dbReference type="Gene3D" id="1.10.150.20">
    <property type="entry name" value="5' to 3' exonuclease, C-terminal subdomain"/>
    <property type="match status" value="1"/>
</dbReference>
<evidence type="ECO:0000313" key="1">
    <source>
        <dbReference type="EMBL" id="MBK0421832.1"/>
    </source>
</evidence>
<proteinExistence type="predicted"/>
<accession>A0A934UY91</accession>
<dbReference type="AlphaFoldDB" id="A0A934UY91"/>
<protein>
    <recommendedName>
        <fullName evidence="3">DNA-binding protein</fullName>
    </recommendedName>
</protein>
<evidence type="ECO:0008006" key="3">
    <source>
        <dbReference type="Google" id="ProtNLM"/>
    </source>
</evidence>
<comment type="caution">
    <text evidence="1">The sequence shown here is derived from an EMBL/GenBank/DDBJ whole genome shotgun (WGS) entry which is preliminary data.</text>
</comment>
<reference evidence="1" key="1">
    <citation type="submission" date="2020-12" db="EMBL/GenBank/DDBJ databases">
        <title>Leucobacter sp. CAS2, isolated from Chromium sludge.</title>
        <authorList>
            <person name="Xu Z."/>
        </authorList>
    </citation>
    <scope>NUCLEOTIDE SEQUENCE</scope>
    <source>
        <strain evidence="1">CSA2</strain>
    </source>
</reference>
<gene>
    <name evidence="1" type="ORF">JD292_07070</name>
</gene>
<dbReference type="RefSeq" id="WP_200132047.1">
    <property type="nucleotide sequence ID" value="NZ_JAEHOI010000006.1"/>
</dbReference>
<dbReference type="SUPFAM" id="SSF47794">
    <property type="entry name" value="Rad51 N-terminal domain-like"/>
    <property type="match status" value="1"/>
</dbReference>
<dbReference type="EMBL" id="JAEHOI010000006">
    <property type="protein sequence ID" value="MBK0421832.1"/>
    <property type="molecule type" value="Genomic_DNA"/>
</dbReference>
<dbReference type="GO" id="GO:0000166">
    <property type="term" value="F:nucleotide binding"/>
    <property type="evidence" value="ECO:0007669"/>
    <property type="project" value="InterPro"/>
</dbReference>
<evidence type="ECO:0000313" key="2">
    <source>
        <dbReference type="Proteomes" id="UP000618733"/>
    </source>
</evidence>
<keyword evidence="2" id="KW-1185">Reference proteome</keyword>
<name>A0A934UY91_9MICO</name>